<feature type="domain" description="HTH hxlR-type" evidence="5">
    <location>
        <begin position="13"/>
        <end position="111"/>
    </location>
</feature>
<dbReference type="CDD" id="cd00090">
    <property type="entry name" value="HTH_ARSR"/>
    <property type="match status" value="1"/>
</dbReference>
<keyword evidence="7" id="KW-1185">Reference proteome</keyword>
<dbReference type="GO" id="GO:0003677">
    <property type="term" value="F:DNA binding"/>
    <property type="evidence" value="ECO:0007669"/>
    <property type="project" value="UniProtKB-KW"/>
</dbReference>
<evidence type="ECO:0000259" key="5">
    <source>
        <dbReference type="PROSITE" id="PS51118"/>
    </source>
</evidence>
<protein>
    <submittedName>
        <fullName evidence="6">HxlR family transcriptional regulator</fullName>
    </submittedName>
</protein>
<gene>
    <name evidence="6" type="ORF">CLV63_106250</name>
</gene>
<dbReference type="Proteomes" id="UP000240542">
    <property type="component" value="Unassembled WGS sequence"/>
</dbReference>
<proteinExistence type="predicted"/>
<accession>A0A2P8DLV3</accession>
<sequence length="133" mass="14072">MARETVADMPEWCTVEVAMSVLGGKWKMLIVKYLLDGACRFGALQRALPGITHRMLSRQLRELEADGIVARRAYAQVPPKVEYSLTPIGAQLCGVSSALEEWGGRYRRAASAAAPAAGRAAGGAPEPGGTSGD</sequence>
<evidence type="ECO:0000256" key="3">
    <source>
        <dbReference type="ARBA" id="ARBA00023163"/>
    </source>
</evidence>
<evidence type="ECO:0000313" key="6">
    <source>
        <dbReference type="EMBL" id="PSK98202.1"/>
    </source>
</evidence>
<keyword evidence="1" id="KW-0805">Transcription regulation</keyword>
<evidence type="ECO:0000313" key="7">
    <source>
        <dbReference type="Proteomes" id="UP000240542"/>
    </source>
</evidence>
<dbReference type="AlphaFoldDB" id="A0A2P8DLV3"/>
<evidence type="ECO:0000256" key="2">
    <source>
        <dbReference type="ARBA" id="ARBA00023125"/>
    </source>
</evidence>
<dbReference type="InterPro" id="IPR011991">
    <property type="entry name" value="ArsR-like_HTH"/>
</dbReference>
<evidence type="ECO:0000256" key="1">
    <source>
        <dbReference type="ARBA" id="ARBA00023015"/>
    </source>
</evidence>
<organism evidence="6 7">
    <name type="scientific">Murinocardiopsis flavida</name>
    <dbReference type="NCBI Taxonomy" id="645275"/>
    <lineage>
        <taxon>Bacteria</taxon>
        <taxon>Bacillati</taxon>
        <taxon>Actinomycetota</taxon>
        <taxon>Actinomycetes</taxon>
        <taxon>Streptosporangiales</taxon>
        <taxon>Nocardiopsidaceae</taxon>
        <taxon>Murinocardiopsis</taxon>
    </lineage>
</organism>
<feature type="region of interest" description="Disordered" evidence="4">
    <location>
        <begin position="114"/>
        <end position="133"/>
    </location>
</feature>
<dbReference type="Gene3D" id="1.10.10.10">
    <property type="entry name" value="Winged helix-like DNA-binding domain superfamily/Winged helix DNA-binding domain"/>
    <property type="match status" value="1"/>
</dbReference>
<dbReference type="InterPro" id="IPR002577">
    <property type="entry name" value="HTH_HxlR"/>
</dbReference>
<reference evidence="6 7" key="1">
    <citation type="submission" date="2018-03" db="EMBL/GenBank/DDBJ databases">
        <title>Genomic Encyclopedia of Archaeal and Bacterial Type Strains, Phase II (KMG-II): from individual species to whole genera.</title>
        <authorList>
            <person name="Goeker M."/>
        </authorList>
    </citation>
    <scope>NUCLEOTIDE SEQUENCE [LARGE SCALE GENOMIC DNA]</scope>
    <source>
        <strain evidence="6 7">DSM 45312</strain>
    </source>
</reference>
<keyword evidence="2" id="KW-0238">DNA-binding</keyword>
<dbReference type="PROSITE" id="PS51118">
    <property type="entry name" value="HTH_HXLR"/>
    <property type="match status" value="1"/>
</dbReference>
<dbReference type="InterPro" id="IPR036388">
    <property type="entry name" value="WH-like_DNA-bd_sf"/>
</dbReference>
<name>A0A2P8DLV3_9ACTN</name>
<dbReference type="PANTHER" id="PTHR33204">
    <property type="entry name" value="TRANSCRIPTIONAL REGULATOR, MARR FAMILY"/>
    <property type="match status" value="1"/>
</dbReference>
<dbReference type="InterPro" id="IPR036390">
    <property type="entry name" value="WH_DNA-bd_sf"/>
</dbReference>
<dbReference type="EMBL" id="PYGA01000006">
    <property type="protein sequence ID" value="PSK98202.1"/>
    <property type="molecule type" value="Genomic_DNA"/>
</dbReference>
<comment type="caution">
    <text evidence="6">The sequence shown here is derived from an EMBL/GenBank/DDBJ whole genome shotgun (WGS) entry which is preliminary data.</text>
</comment>
<dbReference type="PANTHER" id="PTHR33204:SF29">
    <property type="entry name" value="TRANSCRIPTIONAL REGULATOR"/>
    <property type="match status" value="1"/>
</dbReference>
<keyword evidence="3" id="KW-0804">Transcription</keyword>
<dbReference type="Pfam" id="PF01638">
    <property type="entry name" value="HxlR"/>
    <property type="match status" value="1"/>
</dbReference>
<evidence type="ECO:0000256" key="4">
    <source>
        <dbReference type="SAM" id="MobiDB-lite"/>
    </source>
</evidence>
<dbReference type="SUPFAM" id="SSF46785">
    <property type="entry name" value="Winged helix' DNA-binding domain"/>
    <property type="match status" value="1"/>
</dbReference>
<feature type="compositionally biased region" description="Low complexity" evidence="4">
    <location>
        <begin position="114"/>
        <end position="124"/>
    </location>
</feature>